<accession>A0A146G307</accession>
<sequence length="69" mass="7606">MVRTTAEVFPDSVTLNNLVLSASVSEQTFVFSGDQFLPTFLVDLQLLIAAPPPPRDERSRSVSDLQPML</sequence>
<organism evidence="1 2">
    <name type="scientific">Aspergillus kawachii</name>
    <name type="common">White koji mold</name>
    <name type="synonym">Aspergillus awamori var. kawachi</name>
    <dbReference type="NCBI Taxonomy" id="1069201"/>
    <lineage>
        <taxon>Eukaryota</taxon>
        <taxon>Fungi</taxon>
        <taxon>Dikarya</taxon>
        <taxon>Ascomycota</taxon>
        <taxon>Pezizomycotina</taxon>
        <taxon>Eurotiomycetes</taxon>
        <taxon>Eurotiomycetidae</taxon>
        <taxon>Eurotiales</taxon>
        <taxon>Aspergillaceae</taxon>
        <taxon>Aspergillus</taxon>
        <taxon>Aspergillus subgen. Circumdati</taxon>
    </lineage>
</organism>
<evidence type="ECO:0000313" key="2">
    <source>
        <dbReference type="Proteomes" id="UP000075230"/>
    </source>
</evidence>
<dbReference type="Proteomes" id="UP000075230">
    <property type="component" value="Unassembled WGS sequence"/>
</dbReference>
<dbReference type="AlphaFoldDB" id="A0A146G307"/>
<evidence type="ECO:0000313" key="1">
    <source>
        <dbReference type="EMBL" id="GAT31211.1"/>
    </source>
</evidence>
<reference evidence="1 2" key="1">
    <citation type="journal article" date="2016" name="DNA Res.">
        <title>Genome sequence of Aspergillus luchuensis NBRC 4314.</title>
        <authorList>
            <person name="Yamada O."/>
            <person name="Machida M."/>
            <person name="Hosoyama A."/>
            <person name="Goto M."/>
            <person name="Takahashi T."/>
            <person name="Futagami T."/>
            <person name="Yamagata Y."/>
            <person name="Takeuchi M."/>
            <person name="Kobayashi T."/>
            <person name="Koike H."/>
            <person name="Abe K."/>
            <person name="Asai K."/>
            <person name="Arita M."/>
            <person name="Fujita N."/>
            <person name="Fukuda K."/>
            <person name="Higa K."/>
            <person name="Horikawa H."/>
            <person name="Ishikawa T."/>
            <person name="Jinno K."/>
            <person name="Kato Y."/>
            <person name="Kirimura K."/>
            <person name="Mizutani O."/>
            <person name="Nakasone K."/>
            <person name="Sano M."/>
            <person name="Shiraishi Y."/>
            <person name="Tsukahara M."/>
            <person name="Gomi K."/>
        </authorList>
    </citation>
    <scope>NUCLEOTIDE SEQUENCE [LARGE SCALE GENOMIC DNA]</scope>
    <source>
        <strain evidence="1 2">RIB 2604</strain>
    </source>
</reference>
<gene>
    <name evidence="1" type="ORF">RIB2604_04100220</name>
</gene>
<proteinExistence type="predicted"/>
<reference evidence="2" key="2">
    <citation type="submission" date="2016-02" db="EMBL/GenBank/DDBJ databases">
        <title>Genome sequencing of Aspergillus luchuensis NBRC 4314.</title>
        <authorList>
            <person name="Yamada O."/>
        </authorList>
    </citation>
    <scope>NUCLEOTIDE SEQUENCE [LARGE SCALE GENOMIC DNA]</scope>
    <source>
        <strain evidence="2">RIB 2604</strain>
    </source>
</reference>
<name>A0A146G307_ASPKA</name>
<protein>
    <submittedName>
        <fullName evidence="1">APSES transcription factor</fullName>
    </submittedName>
</protein>
<comment type="caution">
    <text evidence="1">The sequence shown here is derived from an EMBL/GenBank/DDBJ whole genome shotgun (WGS) entry which is preliminary data.</text>
</comment>
<dbReference type="EMBL" id="BCWF01000040">
    <property type="protein sequence ID" value="GAT31211.1"/>
    <property type="molecule type" value="Genomic_DNA"/>
</dbReference>